<dbReference type="PANTHER" id="PTHR30055">
    <property type="entry name" value="HTH-TYPE TRANSCRIPTIONAL REGULATOR RUTR"/>
    <property type="match status" value="1"/>
</dbReference>
<protein>
    <submittedName>
        <fullName evidence="6">Unannotated protein</fullName>
    </submittedName>
</protein>
<keyword evidence="2" id="KW-0238">DNA-binding</keyword>
<dbReference type="GO" id="GO:0003700">
    <property type="term" value="F:DNA-binding transcription factor activity"/>
    <property type="evidence" value="ECO:0007669"/>
    <property type="project" value="TreeGrafter"/>
</dbReference>
<dbReference type="AlphaFoldDB" id="A0A6J7NXA5"/>
<dbReference type="PANTHER" id="PTHR30055:SF160">
    <property type="entry name" value="TRANSCRIPTIONAL REGULATORY PROTEIN (PROBABLY ASNC-FAMILY)-RELATED"/>
    <property type="match status" value="1"/>
</dbReference>
<dbReference type="PRINTS" id="PR00455">
    <property type="entry name" value="HTHTETR"/>
</dbReference>
<evidence type="ECO:0000313" key="6">
    <source>
        <dbReference type="EMBL" id="CAB4995449.1"/>
    </source>
</evidence>
<dbReference type="InterPro" id="IPR009057">
    <property type="entry name" value="Homeodomain-like_sf"/>
</dbReference>
<evidence type="ECO:0000256" key="2">
    <source>
        <dbReference type="ARBA" id="ARBA00023125"/>
    </source>
</evidence>
<evidence type="ECO:0000256" key="3">
    <source>
        <dbReference type="ARBA" id="ARBA00023163"/>
    </source>
</evidence>
<name>A0A6J7NXA5_9ZZZZ</name>
<dbReference type="GO" id="GO:0000976">
    <property type="term" value="F:transcription cis-regulatory region binding"/>
    <property type="evidence" value="ECO:0007669"/>
    <property type="project" value="TreeGrafter"/>
</dbReference>
<sequence length="230" mass="25885">MQAILPYCAFRGEFSTIRTMSTESATANNSRSDKSRLPRDERRAILLSAALEVFTAAGYHSAAMDEIADRANVSKPVLYQHFPSKLDLYLAVLDLHIDSLVFEIQKAISSTPDNEQRVHVTIEAYFNFIENEGEAFRLLFESDMNVEPQVRERLNRMTYDCAAAVSGVISNDTGLPKEAAMMLGVGLIGYVQVTARHWLERDSKLTRQQAMDLVENLMWRGISGFPRTDS</sequence>
<dbReference type="FunFam" id="1.10.10.60:FF:000141">
    <property type="entry name" value="TetR family transcriptional regulator"/>
    <property type="match status" value="1"/>
</dbReference>
<accession>A0A6J7NXA5</accession>
<organism evidence="6">
    <name type="scientific">freshwater metagenome</name>
    <dbReference type="NCBI Taxonomy" id="449393"/>
    <lineage>
        <taxon>unclassified sequences</taxon>
        <taxon>metagenomes</taxon>
        <taxon>ecological metagenomes</taxon>
    </lineage>
</organism>
<dbReference type="EMBL" id="CAFBOY010000038">
    <property type="protein sequence ID" value="CAB4995449.1"/>
    <property type="molecule type" value="Genomic_DNA"/>
</dbReference>
<evidence type="ECO:0000256" key="1">
    <source>
        <dbReference type="ARBA" id="ARBA00023015"/>
    </source>
</evidence>
<dbReference type="SUPFAM" id="SSF48498">
    <property type="entry name" value="Tetracyclin repressor-like, C-terminal domain"/>
    <property type="match status" value="1"/>
</dbReference>
<evidence type="ECO:0000313" key="5">
    <source>
        <dbReference type="EMBL" id="CAB4820857.1"/>
    </source>
</evidence>
<evidence type="ECO:0000259" key="4">
    <source>
        <dbReference type="PROSITE" id="PS50977"/>
    </source>
</evidence>
<dbReference type="EMBL" id="CAFABJ010000009">
    <property type="protein sequence ID" value="CAB4820857.1"/>
    <property type="molecule type" value="Genomic_DNA"/>
</dbReference>
<keyword evidence="1" id="KW-0805">Transcription regulation</keyword>
<feature type="domain" description="HTH tetR-type" evidence="4">
    <location>
        <begin position="40"/>
        <end position="100"/>
    </location>
</feature>
<dbReference type="PROSITE" id="PS50977">
    <property type="entry name" value="HTH_TETR_2"/>
    <property type="match status" value="1"/>
</dbReference>
<dbReference type="SUPFAM" id="SSF46689">
    <property type="entry name" value="Homeodomain-like"/>
    <property type="match status" value="1"/>
</dbReference>
<reference evidence="6" key="1">
    <citation type="submission" date="2020-05" db="EMBL/GenBank/DDBJ databases">
        <authorList>
            <person name="Chiriac C."/>
            <person name="Salcher M."/>
            <person name="Ghai R."/>
            <person name="Kavagutti S V."/>
        </authorList>
    </citation>
    <scope>NUCLEOTIDE SEQUENCE</scope>
</reference>
<dbReference type="Pfam" id="PF00440">
    <property type="entry name" value="TetR_N"/>
    <property type="match status" value="1"/>
</dbReference>
<proteinExistence type="predicted"/>
<dbReference type="Gene3D" id="1.10.357.10">
    <property type="entry name" value="Tetracycline Repressor, domain 2"/>
    <property type="match status" value="1"/>
</dbReference>
<dbReference type="InterPro" id="IPR050109">
    <property type="entry name" value="HTH-type_TetR-like_transc_reg"/>
</dbReference>
<dbReference type="InterPro" id="IPR001647">
    <property type="entry name" value="HTH_TetR"/>
</dbReference>
<dbReference type="InterPro" id="IPR036271">
    <property type="entry name" value="Tet_transcr_reg_TetR-rel_C_sf"/>
</dbReference>
<keyword evidence="3" id="KW-0804">Transcription</keyword>
<gene>
    <name evidence="5" type="ORF">UFOPK3217_00139</name>
    <name evidence="6" type="ORF">UFOPK4022_00440</name>
</gene>